<dbReference type="InterPro" id="IPR011990">
    <property type="entry name" value="TPR-like_helical_dom_sf"/>
</dbReference>
<keyword evidence="2" id="KW-0472">Membrane</keyword>
<feature type="region of interest" description="Disordered" evidence="1">
    <location>
        <begin position="126"/>
        <end position="158"/>
    </location>
</feature>
<feature type="compositionally biased region" description="Polar residues" evidence="1">
    <location>
        <begin position="65"/>
        <end position="80"/>
    </location>
</feature>
<dbReference type="AlphaFoldDB" id="A0A432ZDA9"/>
<keyword evidence="4" id="KW-1185">Reference proteome</keyword>
<dbReference type="Proteomes" id="UP000287908">
    <property type="component" value="Unassembled WGS sequence"/>
</dbReference>
<feature type="compositionally biased region" description="Low complexity" evidence="1">
    <location>
        <begin position="90"/>
        <end position="102"/>
    </location>
</feature>
<dbReference type="SUPFAM" id="SSF48452">
    <property type="entry name" value="TPR-like"/>
    <property type="match status" value="1"/>
</dbReference>
<organism evidence="3 4">
    <name type="scientific">Idiomarina seosinensis</name>
    <dbReference type="NCBI Taxonomy" id="281739"/>
    <lineage>
        <taxon>Bacteria</taxon>
        <taxon>Pseudomonadati</taxon>
        <taxon>Pseudomonadota</taxon>
        <taxon>Gammaproteobacteria</taxon>
        <taxon>Alteromonadales</taxon>
        <taxon>Idiomarinaceae</taxon>
        <taxon>Idiomarina</taxon>
    </lineage>
</organism>
<keyword evidence="2" id="KW-1133">Transmembrane helix</keyword>
<protein>
    <submittedName>
        <fullName evidence="3">Uncharacterized protein</fullName>
    </submittedName>
</protein>
<comment type="caution">
    <text evidence="3">The sequence shown here is derived from an EMBL/GenBank/DDBJ whole genome shotgun (WGS) entry which is preliminary data.</text>
</comment>
<dbReference type="RefSeq" id="WP_126784671.1">
    <property type="nucleotide sequence ID" value="NZ_PIQF01000002.1"/>
</dbReference>
<dbReference type="OrthoDB" id="5406098at2"/>
<gene>
    <name evidence="3" type="ORF">CWI81_07415</name>
</gene>
<sequence length="360" mass="39814">MSIINKVLKDLDKRHQQSGSSGYQGSAVAPRRRSPIGTKLVVLLLFSIVVLALVFMSDEIGFGSDSTRANENSSEPQSVAEQPLNPQPLATTQQQPSDSQQPAEEDSAKPFELPEQIDTAAIARAKEANPVKAKVERTEPEADRQQNTKTTNDKGSFTKRSVNLSAAEIAERALRKARDAQSRGLFSDASDYFSDALDAKPDLHEARKEWAALEYGRGQLNKGLSILRDGLEAFPNAHSLRLLAASMLDKRGEAGSAKQLLMQRQPDPNEFKQYYQFMAELGQKLNDTALMSSSYRALVKVEPDKGRWHLGLALALRDTDPQAALRYFERAAQLVGNQATLEFIAQQIQQLRSQHETPTP</sequence>
<evidence type="ECO:0000256" key="1">
    <source>
        <dbReference type="SAM" id="MobiDB-lite"/>
    </source>
</evidence>
<evidence type="ECO:0000313" key="3">
    <source>
        <dbReference type="EMBL" id="RUO75945.1"/>
    </source>
</evidence>
<name>A0A432ZDA9_9GAMM</name>
<feature type="compositionally biased region" description="Polar residues" evidence="1">
    <location>
        <begin position="147"/>
        <end position="158"/>
    </location>
</feature>
<dbReference type="Gene3D" id="1.25.40.10">
    <property type="entry name" value="Tetratricopeptide repeat domain"/>
    <property type="match status" value="1"/>
</dbReference>
<feature type="compositionally biased region" description="Basic and acidic residues" evidence="1">
    <location>
        <begin position="126"/>
        <end position="146"/>
    </location>
</feature>
<feature type="transmembrane region" description="Helical" evidence="2">
    <location>
        <begin position="40"/>
        <end position="57"/>
    </location>
</feature>
<feature type="compositionally biased region" description="Low complexity" evidence="1">
    <location>
        <begin position="17"/>
        <end position="26"/>
    </location>
</feature>
<dbReference type="EMBL" id="PIQF01000002">
    <property type="protein sequence ID" value="RUO75945.1"/>
    <property type="molecule type" value="Genomic_DNA"/>
</dbReference>
<proteinExistence type="predicted"/>
<evidence type="ECO:0000256" key="2">
    <source>
        <dbReference type="SAM" id="Phobius"/>
    </source>
</evidence>
<feature type="region of interest" description="Disordered" evidence="1">
    <location>
        <begin position="65"/>
        <end position="112"/>
    </location>
</feature>
<keyword evidence="2" id="KW-0812">Transmembrane</keyword>
<feature type="region of interest" description="Disordered" evidence="1">
    <location>
        <begin position="9"/>
        <end position="30"/>
    </location>
</feature>
<reference evidence="3 4" key="1">
    <citation type="journal article" date="2011" name="Front. Microbiol.">
        <title>Genomic signatures of strain selection and enhancement in Bacillus atrophaeus var. globigii, a historical biowarfare simulant.</title>
        <authorList>
            <person name="Gibbons H.S."/>
            <person name="Broomall S.M."/>
            <person name="McNew L.A."/>
            <person name="Daligault H."/>
            <person name="Chapman C."/>
            <person name="Bruce D."/>
            <person name="Karavis M."/>
            <person name="Krepps M."/>
            <person name="McGregor P.A."/>
            <person name="Hong C."/>
            <person name="Park K.H."/>
            <person name="Akmal A."/>
            <person name="Feldman A."/>
            <person name="Lin J.S."/>
            <person name="Chang W.E."/>
            <person name="Higgs B.W."/>
            <person name="Demirev P."/>
            <person name="Lindquist J."/>
            <person name="Liem A."/>
            <person name="Fochler E."/>
            <person name="Read T.D."/>
            <person name="Tapia R."/>
            <person name="Johnson S."/>
            <person name="Bishop-Lilly K.A."/>
            <person name="Detter C."/>
            <person name="Han C."/>
            <person name="Sozhamannan S."/>
            <person name="Rosenzweig C.N."/>
            <person name="Skowronski E.W."/>
        </authorList>
    </citation>
    <scope>NUCLEOTIDE SEQUENCE [LARGE SCALE GENOMIC DNA]</scope>
    <source>
        <strain evidence="3 4">CL-SP19</strain>
    </source>
</reference>
<evidence type="ECO:0000313" key="4">
    <source>
        <dbReference type="Proteomes" id="UP000287908"/>
    </source>
</evidence>
<accession>A0A432ZDA9</accession>